<dbReference type="PIRSF" id="PIRSF004982">
    <property type="entry name" value="SlP"/>
    <property type="match status" value="1"/>
</dbReference>
<evidence type="ECO:0000313" key="2">
    <source>
        <dbReference type="EMBL" id="TQN49159.1"/>
    </source>
</evidence>
<keyword evidence="3" id="KW-0449">Lipoprotein</keyword>
<dbReference type="EMBL" id="SZUV01000004">
    <property type="protein sequence ID" value="TQN49497.1"/>
    <property type="molecule type" value="Genomic_DNA"/>
</dbReference>
<sequence length="181" mass="20270">MLKNTHSALLVLMSAALLSGCATITPVSGHFPNISPQQAQSGVYKGKTVRWGGKLIETQPKTDDTCFTVLGEPLHQDGRPRSERGEAHIGRFLACAAGFYDPMLYREGREITFVGRVEGITHRKIGQFNYAYPKLAASTVYLWPIEPQRPHVQEQVYMSTGFGYYPGWWYGPGWGFGLGWW</sequence>
<evidence type="ECO:0000313" key="3">
    <source>
        <dbReference type="EMBL" id="TQN49162.1"/>
    </source>
</evidence>
<reference evidence="3 5" key="1">
    <citation type="submission" date="2019-03" db="EMBL/GenBank/DDBJ databases">
        <title>New insights into Acidothiobacillus thiooxidans sulfur metabolism through coupled gene expression, solution geochemistry, microscopy and spectroscopy analyses.</title>
        <authorList>
            <person name="Camacho D."/>
            <person name="Frazao R."/>
            <person name="Fouillen A."/>
            <person name="Nanci A."/>
            <person name="Lang B.F."/>
            <person name="Apte S.C."/>
            <person name="Baron C."/>
            <person name="Warren L.A."/>
        </authorList>
    </citation>
    <scope>NUCLEOTIDE SEQUENCE [LARGE SCALE GENOMIC DNA]</scope>
    <source>
        <strain evidence="3 5">ATCC 19377</strain>
    </source>
</reference>
<dbReference type="GO" id="GO:0019867">
    <property type="term" value="C:outer membrane"/>
    <property type="evidence" value="ECO:0007669"/>
    <property type="project" value="InterPro"/>
</dbReference>
<dbReference type="EMBL" id="SZUV01000012">
    <property type="protein sequence ID" value="TQN49162.1"/>
    <property type="molecule type" value="Genomic_DNA"/>
</dbReference>
<organism evidence="3 5">
    <name type="scientific">Acidithiobacillus thiooxidans ATCC 19377</name>
    <dbReference type="NCBI Taxonomy" id="637390"/>
    <lineage>
        <taxon>Bacteria</taxon>
        <taxon>Pseudomonadati</taxon>
        <taxon>Pseudomonadota</taxon>
        <taxon>Acidithiobacillia</taxon>
        <taxon>Acidithiobacillales</taxon>
        <taxon>Acidithiobacillaceae</taxon>
        <taxon>Acidithiobacillus</taxon>
    </lineage>
</organism>
<protein>
    <submittedName>
        <fullName evidence="3">Putative lipoprotein YeaY</fullName>
    </submittedName>
</protein>
<dbReference type="PANTHER" id="PTHR37530">
    <property type="entry name" value="OUTER MEMBRANE PROTEIN SLP"/>
    <property type="match status" value="1"/>
</dbReference>
<accession>A0A543PYM8</accession>
<dbReference type="RefSeq" id="WP_142089820.1">
    <property type="nucleotide sequence ID" value="NZ_SZUV01000004.1"/>
</dbReference>
<evidence type="ECO:0000313" key="4">
    <source>
        <dbReference type="EMBL" id="TQN49497.1"/>
    </source>
</evidence>
<feature type="chain" id="PRO_5038307711" evidence="1">
    <location>
        <begin position="25"/>
        <end position="181"/>
    </location>
</feature>
<evidence type="ECO:0000256" key="1">
    <source>
        <dbReference type="SAM" id="SignalP"/>
    </source>
</evidence>
<dbReference type="PANTHER" id="PTHR37530:SF1">
    <property type="entry name" value="OUTER MEMBRANE PROTEIN SLP"/>
    <property type="match status" value="1"/>
</dbReference>
<dbReference type="AlphaFoldDB" id="A0A543PYM8"/>
<dbReference type="Pfam" id="PF03843">
    <property type="entry name" value="Slp"/>
    <property type="match status" value="1"/>
</dbReference>
<dbReference type="PROSITE" id="PS51257">
    <property type="entry name" value="PROKAR_LIPOPROTEIN"/>
    <property type="match status" value="1"/>
</dbReference>
<feature type="signal peptide" evidence="1">
    <location>
        <begin position="1"/>
        <end position="24"/>
    </location>
</feature>
<proteinExistence type="predicted"/>
<evidence type="ECO:0000313" key="5">
    <source>
        <dbReference type="Proteomes" id="UP000315403"/>
    </source>
</evidence>
<dbReference type="Proteomes" id="UP000315403">
    <property type="component" value="Unassembled WGS sequence"/>
</dbReference>
<name>A0A543PYM8_ACITH</name>
<gene>
    <name evidence="3" type="primary">yeaY_3</name>
    <name evidence="4" type="synonym">yeaY_1</name>
    <name evidence="2" type="synonym">yeaY_4</name>
    <name evidence="4" type="ORF">DLNHIDIE_03148</name>
    <name evidence="3" type="ORF">DLNHIDIE_03518</name>
    <name evidence="2" type="ORF">DLNHIDIE_03525</name>
</gene>
<keyword evidence="1" id="KW-0732">Signal</keyword>
<dbReference type="InterPro" id="IPR004658">
    <property type="entry name" value="OMP_Slp"/>
</dbReference>
<dbReference type="EMBL" id="SZUV01000013">
    <property type="protein sequence ID" value="TQN49159.1"/>
    <property type="molecule type" value="Genomic_DNA"/>
</dbReference>
<comment type="caution">
    <text evidence="3">The sequence shown here is derived from an EMBL/GenBank/DDBJ whole genome shotgun (WGS) entry which is preliminary data.</text>
</comment>